<dbReference type="Pfam" id="PF04972">
    <property type="entry name" value="BON"/>
    <property type="match status" value="1"/>
</dbReference>
<proteinExistence type="predicted"/>
<name>A0A517MH16_9BACT</name>
<dbReference type="Gene3D" id="3.30.1340.30">
    <property type="match status" value="1"/>
</dbReference>
<dbReference type="OrthoDB" id="291621at2"/>
<dbReference type="InterPro" id="IPR007055">
    <property type="entry name" value="BON_dom"/>
</dbReference>
<evidence type="ECO:0000313" key="2">
    <source>
        <dbReference type="EMBL" id="QDS94067.1"/>
    </source>
</evidence>
<dbReference type="Proteomes" id="UP000320672">
    <property type="component" value="Chromosome"/>
</dbReference>
<feature type="domain" description="BON" evidence="1">
    <location>
        <begin position="3"/>
        <end position="71"/>
    </location>
</feature>
<dbReference type="KEGG" id="rml:FF011L_28450"/>
<dbReference type="RefSeq" id="WP_145352113.1">
    <property type="nucleotide sequence ID" value="NZ_CP036262.1"/>
</dbReference>
<keyword evidence="3" id="KW-1185">Reference proteome</keyword>
<organism evidence="2 3">
    <name type="scientific">Roseimaritima multifibrata</name>
    <dbReference type="NCBI Taxonomy" id="1930274"/>
    <lineage>
        <taxon>Bacteria</taxon>
        <taxon>Pseudomonadati</taxon>
        <taxon>Planctomycetota</taxon>
        <taxon>Planctomycetia</taxon>
        <taxon>Pirellulales</taxon>
        <taxon>Pirellulaceae</taxon>
        <taxon>Roseimaritima</taxon>
    </lineage>
</organism>
<evidence type="ECO:0000259" key="1">
    <source>
        <dbReference type="PROSITE" id="PS50914"/>
    </source>
</evidence>
<evidence type="ECO:0000313" key="3">
    <source>
        <dbReference type="Proteomes" id="UP000320672"/>
    </source>
</evidence>
<reference evidence="2 3" key="1">
    <citation type="submission" date="2019-02" db="EMBL/GenBank/DDBJ databases">
        <title>Deep-cultivation of Planctomycetes and their phenomic and genomic characterization uncovers novel biology.</title>
        <authorList>
            <person name="Wiegand S."/>
            <person name="Jogler M."/>
            <person name="Boedeker C."/>
            <person name="Pinto D."/>
            <person name="Vollmers J."/>
            <person name="Rivas-Marin E."/>
            <person name="Kohn T."/>
            <person name="Peeters S.H."/>
            <person name="Heuer A."/>
            <person name="Rast P."/>
            <person name="Oberbeckmann S."/>
            <person name="Bunk B."/>
            <person name="Jeske O."/>
            <person name="Meyerdierks A."/>
            <person name="Storesund J.E."/>
            <person name="Kallscheuer N."/>
            <person name="Luecker S."/>
            <person name="Lage O.M."/>
            <person name="Pohl T."/>
            <person name="Merkel B.J."/>
            <person name="Hornburger P."/>
            <person name="Mueller R.-W."/>
            <person name="Bruemmer F."/>
            <person name="Labrenz M."/>
            <person name="Spormann A.M."/>
            <person name="Op den Camp H."/>
            <person name="Overmann J."/>
            <person name="Amann R."/>
            <person name="Jetten M.S.M."/>
            <person name="Mascher T."/>
            <person name="Medema M.H."/>
            <person name="Devos D.P."/>
            <person name="Kaster A.-K."/>
            <person name="Ovreas L."/>
            <person name="Rohde M."/>
            <person name="Galperin M.Y."/>
            <person name="Jogler C."/>
        </authorList>
    </citation>
    <scope>NUCLEOTIDE SEQUENCE [LARGE SCALE GENOMIC DNA]</scope>
    <source>
        <strain evidence="2 3">FF011L</strain>
    </source>
</reference>
<protein>
    <submittedName>
        <fullName evidence="2">BON domain protein</fullName>
    </submittedName>
</protein>
<dbReference type="AlphaFoldDB" id="A0A517MH16"/>
<accession>A0A517MH16</accession>
<dbReference type="EMBL" id="CP036262">
    <property type="protein sequence ID" value="QDS94067.1"/>
    <property type="molecule type" value="Genomic_DNA"/>
</dbReference>
<dbReference type="PROSITE" id="PS50914">
    <property type="entry name" value="BON"/>
    <property type="match status" value="1"/>
</dbReference>
<gene>
    <name evidence="2" type="ORF">FF011L_28450</name>
</gene>
<sequence>MQRPDEILARVDSALKTHPHLRRVLVKSQHQEDRVVLSGSVDTFFLKQMAQEAVRDIPGVDEIDNQLSVDYLP</sequence>